<dbReference type="RefSeq" id="WP_189084184.1">
    <property type="nucleotide sequence ID" value="NZ_BMRJ01000001.1"/>
</dbReference>
<evidence type="ECO:0000313" key="3">
    <source>
        <dbReference type="EMBL" id="GGR18984.1"/>
    </source>
</evidence>
<dbReference type="SUPFAM" id="SSF160544">
    <property type="entry name" value="EscU C-terminal domain-like"/>
    <property type="match status" value="1"/>
</dbReference>
<dbReference type="PRINTS" id="PR00950">
    <property type="entry name" value="TYPE3IMSPROT"/>
</dbReference>
<dbReference type="InterPro" id="IPR006135">
    <property type="entry name" value="T3SS_substrate_exporter"/>
</dbReference>
<feature type="transmembrane region" description="Helical" evidence="2">
    <location>
        <begin position="31"/>
        <end position="51"/>
    </location>
</feature>
<dbReference type="PANTHER" id="PTHR30531">
    <property type="entry name" value="FLAGELLAR BIOSYNTHETIC PROTEIN FLHB"/>
    <property type="match status" value="1"/>
</dbReference>
<proteinExistence type="predicted"/>
<keyword evidence="3" id="KW-0966">Cell projection</keyword>
<sequence length="365" mass="38603">MSDVGERSEQATDKRMREVRREGKLQRSQDLTAWIGIGAIAVVLPATIAVGTDAAVAQFHLVAEVAAAPSGAAATQALEAGFASMLPTLGLAFVVVSIVVLAAAVLQGGVHFRRKFWRFEQFDPVKGIGRVFGFQALWQGAKALAKTAVLGVVLWSVVQSLMPILAGAGGLPLTTVLQAASDGVAALVVTAVAVGLVLAALDVLVVRRRNRKHTMMTKKEVRDEAKHTDGDPLVKSQRRSRQLAMSRNRMISAVADASVVVVNPTHVAVALRYEPGRSAPRLVAKGKGHIAARIREEAERAGVPMVRDVPLARALHAACRLGEEIPVELYQAVAVVLTFVQALRRRGSVAGVHAMTTMTPAGGVG</sequence>
<feature type="region of interest" description="Disordered" evidence="1">
    <location>
        <begin position="215"/>
        <end position="239"/>
    </location>
</feature>
<reference evidence="3" key="2">
    <citation type="submission" date="2020-09" db="EMBL/GenBank/DDBJ databases">
        <authorList>
            <person name="Sun Q."/>
            <person name="Ohkuma M."/>
        </authorList>
    </citation>
    <scope>NUCLEOTIDE SEQUENCE</scope>
    <source>
        <strain evidence="3">JCM 3346</strain>
    </source>
</reference>
<name>A0A918CDM4_AGRME</name>
<gene>
    <name evidence="3" type="ORF">GCM10010196_10190</name>
</gene>
<evidence type="ECO:0000256" key="1">
    <source>
        <dbReference type="SAM" id="MobiDB-lite"/>
    </source>
</evidence>
<keyword evidence="2" id="KW-0472">Membrane</keyword>
<dbReference type="Gene3D" id="3.40.1690.10">
    <property type="entry name" value="secretion proteins EscU"/>
    <property type="match status" value="1"/>
</dbReference>
<dbReference type="GO" id="GO:0005886">
    <property type="term" value="C:plasma membrane"/>
    <property type="evidence" value="ECO:0007669"/>
    <property type="project" value="TreeGrafter"/>
</dbReference>
<dbReference type="AlphaFoldDB" id="A0A918CDM4"/>
<reference evidence="3" key="1">
    <citation type="journal article" date="2014" name="Int. J. Syst. Evol. Microbiol.">
        <title>Complete genome sequence of Corynebacterium casei LMG S-19264T (=DSM 44701T), isolated from a smear-ripened cheese.</title>
        <authorList>
            <consortium name="US DOE Joint Genome Institute (JGI-PGF)"/>
            <person name="Walter F."/>
            <person name="Albersmeier A."/>
            <person name="Kalinowski J."/>
            <person name="Ruckert C."/>
        </authorList>
    </citation>
    <scope>NUCLEOTIDE SEQUENCE</scope>
    <source>
        <strain evidence="3">JCM 3346</strain>
    </source>
</reference>
<dbReference type="InterPro" id="IPR029025">
    <property type="entry name" value="T3SS_substrate_exporter_C"/>
</dbReference>
<keyword evidence="2" id="KW-0812">Transmembrane</keyword>
<feature type="transmembrane region" description="Helical" evidence="2">
    <location>
        <begin position="148"/>
        <end position="171"/>
    </location>
</feature>
<feature type="transmembrane region" description="Helical" evidence="2">
    <location>
        <begin position="183"/>
        <end position="206"/>
    </location>
</feature>
<dbReference type="GO" id="GO:0009306">
    <property type="term" value="P:protein secretion"/>
    <property type="evidence" value="ECO:0007669"/>
    <property type="project" value="InterPro"/>
</dbReference>
<protein>
    <submittedName>
        <fullName evidence="3">Flagellar biosynthesis protein FlhB</fullName>
    </submittedName>
</protein>
<feature type="region of interest" description="Disordered" evidence="1">
    <location>
        <begin position="1"/>
        <end position="22"/>
    </location>
</feature>
<organism evidence="3 4">
    <name type="scientific">Agromyces mediolanus</name>
    <name type="common">Corynebacterium mediolanum</name>
    <dbReference type="NCBI Taxonomy" id="41986"/>
    <lineage>
        <taxon>Bacteria</taxon>
        <taxon>Bacillati</taxon>
        <taxon>Actinomycetota</taxon>
        <taxon>Actinomycetes</taxon>
        <taxon>Micrococcales</taxon>
        <taxon>Microbacteriaceae</taxon>
        <taxon>Agromyces</taxon>
    </lineage>
</organism>
<feature type="compositionally biased region" description="Basic and acidic residues" evidence="1">
    <location>
        <begin position="217"/>
        <end position="232"/>
    </location>
</feature>
<comment type="caution">
    <text evidence="3">The sequence shown here is derived from an EMBL/GenBank/DDBJ whole genome shotgun (WGS) entry which is preliminary data.</text>
</comment>
<feature type="transmembrane region" description="Helical" evidence="2">
    <location>
        <begin position="89"/>
        <end position="110"/>
    </location>
</feature>
<accession>A0A918CDM4</accession>
<dbReference type="PANTHER" id="PTHR30531:SF12">
    <property type="entry name" value="FLAGELLAR BIOSYNTHETIC PROTEIN FLHB"/>
    <property type="match status" value="1"/>
</dbReference>
<keyword evidence="3" id="KW-0969">Cilium</keyword>
<keyword evidence="3" id="KW-0282">Flagellum</keyword>
<evidence type="ECO:0000313" key="4">
    <source>
        <dbReference type="Proteomes" id="UP000610303"/>
    </source>
</evidence>
<keyword evidence="2" id="KW-1133">Transmembrane helix</keyword>
<dbReference type="Proteomes" id="UP000610303">
    <property type="component" value="Unassembled WGS sequence"/>
</dbReference>
<keyword evidence="4" id="KW-1185">Reference proteome</keyword>
<dbReference type="Pfam" id="PF01312">
    <property type="entry name" value="Bac_export_2"/>
    <property type="match status" value="1"/>
</dbReference>
<dbReference type="EMBL" id="BMRJ01000001">
    <property type="protein sequence ID" value="GGR18984.1"/>
    <property type="molecule type" value="Genomic_DNA"/>
</dbReference>
<evidence type="ECO:0000256" key="2">
    <source>
        <dbReference type="SAM" id="Phobius"/>
    </source>
</evidence>